<dbReference type="GO" id="GO:0046654">
    <property type="term" value="P:tetrahydrofolate biosynthetic process"/>
    <property type="evidence" value="ECO:0007669"/>
    <property type="project" value="InterPro"/>
</dbReference>
<dbReference type="EMBL" id="MN738896">
    <property type="protein sequence ID" value="QHT30346.1"/>
    <property type="molecule type" value="Genomic_DNA"/>
</dbReference>
<evidence type="ECO:0000313" key="7">
    <source>
        <dbReference type="EMBL" id="QHT30346.1"/>
    </source>
</evidence>
<reference evidence="7" key="1">
    <citation type="journal article" date="2020" name="Nature">
        <title>Giant virus diversity and host interactions through global metagenomics.</title>
        <authorList>
            <person name="Schulz F."/>
            <person name="Roux S."/>
            <person name="Paez-Espino D."/>
            <person name="Jungbluth S."/>
            <person name="Walsh D.A."/>
            <person name="Denef V.J."/>
            <person name="McMahon K.D."/>
            <person name="Konstantinidis K.T."/>
            <person name="Eloe-Fadrosh E.A."/>
            <person name="Kyrpides N.C."/>
            <person name="Woyke T."/>
        </authorList>
    </citation>
    <scope>NUCLEOTIDE SEQUENCE</scope>
    <source>
        <strain evidence="7">GVMAG-M-3300009149-34</strain>
    </source>
</reference>
<dbReference type="PROSITE" id="PS51330">
    <property type="entry name" value="DHFR_2"/>
    <property type="match status" value="1"/>
</dbReference>
<dbReference type="InterPro" id="IPR001796">
    <property type="entry name" value="DHFR_dom"/>
</dbReference>
<dbReference type="Pfam" id="PF00186">
    <property type="entry name" value="DHFR_1"/>
    <property type="match status" value="1"/>
</dbReference>
<dbReference type="PRINTS" id="PR00070">
    <property type="entry name" value="DHFR"/>
</dbReference>
<dbReference type="PANTHER" id="PTHR48069:SF3">
    <property type="entry name" value="DIHYDROFOLATE REDUCTASE"/>
    <property type="match status" value="1"/>
</dbReference>
<proteinExistence type="predicted"/>
<evidence type="ECO:0000256" key="4">
    <source>
        <dbReference type="ARBA" id="ARBA00022857"/>
    </source>
</evidence>
<dbReference type="PROSITE" id="PS00075">
    <property type="entry name" value="DHFR_1"/>
    <property type="match status" value="1"/>
</dbReference>
<evidence type="ECO:0000256" key="5">
    <source>
        <dbReference type="ARBA" id="ARBA00023002"/>
    </source>
</evidence>
<dbReference type="PANTHER" id="PTHR48069">
    <property type="entry name" value="DIHYDROFOLATE REDUCTASE"/>
    <property type="match status" value="1"/>
</dbReference>
<dbReference type="GO" id="GO:0006730">
    <property type="term" value="P:one-carbon metabolic process"/>
    <property type="evidence" value="ECO:0007669"/>
    <property type="project" value="UniProtKB-KW"/>
</dbReference>
<dbReference type="EC" id="1.5.1.3" evidence="2"/>
<dbReference type="InterPro" id="IPR012259">
    <property type="entry name" value="DHFR"/>
</dbReference>
<evidence type="ECO:0000256" key="2">
    <source>
        <dbReference type="ARBA" id="ARBA00012856"/>
    </source>
</evidence>
<dbReference type="InterPro" id="IPR017925">
    <property type="entry name" value="DHFR_CS"/>
</dbReference>
<evidence type="ECO:0000256" key="1">
    <source>
        <dbReference type="ARBA" id="ARBA00004903"/>
    </source>
</evidence>
<dbReference type="CDD" id="cd00209">
    <property type="entry name" value="DHFR"/>
    <property type="match status" value="1"/>
</dbReference>
<dbReference type="GO" id="GO:0046452">
    <property type="term" value="P:dihydrofolate metabolic process"/>
    <property type="evidence" value="ECO:0007669"/>
    <property type="project" value="TreeGrafter"/>
</dbReference>
<keyword evidence="5" id="KW-0560">Oxidoreductase</keyword>
<feature type="domain" description="DHFR" evidence="6">
    <location>
        <begin position="1"/>
        <end position="170"/>
    </location>
</feature>
<sequence>MNIIVAHCKNRGIGFKNKLPWELSADLERFKQLTIGNGNNAVIMGRNTWRSLPSRYKPLPKRENIVLTTEIEKPVFSDTNDTPIWMPSLKESIKYCKERHISQTWIIGGEILYKTALNNVDIDNIYITRIDNDFTCDTFFPIVPSYFHLVSRTAWSEEKGTKYCFEKYIFKDTLEDRSV</sequence>
<dbReference type="Gene3D" id="3.40.430.10">
    <property type="entry name" value="Dihydrofolate Reductase, subunit A"/>
    <property type="match status" value="1"/>
</dbReference>
<keyword evidence="4" id="KW-0521">NADP</keyword>
<dbReference type="GO" id="GO:0050661">
    <property type="term" value="F:NADP binding"/>
    <property type="evidence" value="ECO:0007669"/>
    <property type="project" value="InterPro"/>
</dbReference>
<dbReference type="GO" id="GO:0046655">
    <property type="term" value="P:folic acid metabolic process"/>
    <property type="evidence" value="ECO:0007669"/>
    <property type="project" value="TreeGrafter"/>
</dbReference>
<dbReference type="AlphaFoldDB" id="A0A6C0EMF2"/>
<comment type="pathway">
    <text evidence="1">Cofactor biosynthesis; tetrahydrofolate biosynthesis; 5,6,7,8-tetrahydrofolate from 7,8-dihydrofolate: step 1/1.</text>
</comment>
<dbReference type="SUPFAM" id="SSF53597">
    <property type="entry name" value="Dihydrofolate reductase-like"/>
    <property type="match status" value="1"/>
</dbReference>
<protein>
    <recommendedName>
        <fullName evidence="2">dihydrofolate reductase</fullName>
        <ecNumber evidence="2">1.5.1.3</ecNumber>
    </recommendedName>
</protein>
<dbReference type="GO" id="GO:0005739">
    <property type="term" value="C:mitochondrion"/>
    <property type="evidence" value="ECO:0007669"/>
    <property type="project" value="TreeGrafter"/>
</dbReference>
<organism evidence="7">
    <name type="scientific">viral metagenome</name>
    <dbReference type="NCBI Taxonomy" id="1070528"/>
    <lineage>
        <taxon>unclassified sequences</taxon>
        <taxon>metagenomes</taxon>
        <taxon>organismal metagenomes</taxon>
    </lineage>
</organism>
<evidence type="ECO:0000256" key="3">
    <source>
        <dbReference type="ARBA" id="ARBA00022563"/>
    </source>
</evidence>
<dbReference type="InterPro" id="IPR024072">
    <property type="entry name" value="DHFR-like_dom_sf"/>
</dbReference>
<dbReference type="GO" id="GO:0004146">
    <property type="term" value="F:dihydrofolate reductase activity"/>
    <property type="evidence" value="ECO:0007669"/>
    <property type="project" value="UniProtKB-EC"/>
</dbReference>
<accession>A0A6C0EMF2</accession>
<evidence type="ECO:0000259" key="6">
    <source>
        <dbReference type="PROSITE" id="PS51330"/>
    </source>
</evidence>
<keyword evidence="3" id="KW-0554">One-carbon metabolism</keyword>
<name>A0A6C0EMF2_9ZZZZ</name>